<dbReference type="PANTHER" id="PTHR11431">
    <property type="entry name" value="FERRITIN"/>
    <property type="match status" value="1"/>
</dbReference>
<dbReference type="InterPro" id="IPR012347">
    <property type="entry name" value="Ferritin-like"/>
</dbReference>
<evidence type="ECO:0000256" key="9">
    <source>
        <dbReference type="ARBA" id="ARBA00045964"/>
    </source>
</evidence>
<protein>
    <recommendedName>
        <fullName evidence="12">Ferritin</fullName>
    </recommendedName>
</protein>
<dbReference type="EMBL" id="CAJHUB010000662">
    <property type="protein sequence ID" value="CAD7671366.1"/>
    <property type="molecule type" value="Genomic_DNA"/>
</dbReference>
<comment type="subcellular location">
    <subcellularLocation>
        <location evidence="2">Cytoplasmic vesicle</location>
        <location evidence="2">Autophagosome</location>
    </subcellularLocation>
    <subcellularLocation>
        <location evidence="1">Lysosome</location>
    </subcellularLocation>
</comment>
<evidence type="ECO:0000256" key="2">
    <source>
        <dbReference type="ARBA" id="ARBA00004419"/>
    </source>
</evidence>
<evidence type="ECO:0000313" key="15">
    <source>
        <dbReference type="Proteomes" id="UP000645828"/>
    </source>
</evidence>
<comment type="function">
    <text evidence="9">Stores iron in a soluble, non-toxic, readily available form. Important for iron homeostasis. Has ferroxidase activity. Iron is taken up in the ferrous form and deposited as ferric hydroxides after oxidation. Also plays a role in delivery of iron to cells. Mediates iron uptake in capsule cells of the developing kidney. Delivery to lysosomes is mediated by the cargo receptor NCOA4 for autophagic degradation and release of iron.</text>
</comment>
<dbReference type="PANTHER" id="PTHR11431:SF37">
    <property type="entry name" value="FERRITIN HEAVY CHAIN"/>
    <property type="match status" value="1"/>
</dbReference>
<evidence type="ECO:0000256" key="11">
    <source>
        <dbReference type="PIRSR" id="PIRSR601519-1"/>
    </source>
</evidence>
<dbReference type="GO" id="GO:0008198">
    <property type="term" value="F:ferrous iron binding"/>
    <property type="evidence" value="ECO:0007669"/>
    <property type="project" value="TreeGrafter"/>
</dbReference>
<dbReference type="GO" id="GO:0005764">
    <property type="term" value="C:lysosome"/>
    <property type="evidence" value="ECO:0007669"/>
    <property type="project" value="UniProtKB-SubCell"/>
</dbReference>
<keyword evidence="6 11" id="KW-0408">Iron</keyword>
<dbReference type="GO" id="GO:0006879">
    <property type="term" value="P:intracellular iron ion homeostasis"/>
    <property type="evidence" value="ECO:0007669"/>
    <property type="project" value="UniProtKB-KW"/>
</dbReference>
<dbReference type="Proteomes" id="UP000645828">
    <property type="component" value="Unassembled WGS sequence"/>
</dbReference>
<sequence length="153" mass="17600">MSSYFDRDVVASKNFAKYFLPQPHEEREHAKKLRSCRTHEGNGLNAMQCALRLENSVNQTLLELHKLATEENDPHLCDFMETHYLNEQVTSIRELGEHVTNLRKMGAPEPGWLPIAVGGTSLVTEAAHACWGYLHLFSKLYQNICFHLYHSFK</sequence>
<evidence type="ECO:0000256" key="12">
    <source>
        <dbReference type="RuleBase" id="RU361145"/>
    </source>
</evidence>
<evidence type="ECO:0000313" key="14">
    <source>
        <dbReference type="EMBL" id="CAD7671366.1"/>
    </source>
</evidence>
<evidence type="ECO:0000256" key="7">
    <source>
        <dbReference type="ARBA" id="ARBA00023228"/>
    </source>
</evidence>
<feature type="binding site" evidence="11">
    <location>
        <position position="54"/>
    </location>
    <ligand>
        <name>Fe cation</name>
        <dbReference type="ChEBI" id="CHEBI:24875"/>
        <label>1</label>
    </ligand>
</feature>
<accession>A0A811Y748</accession>
<dbReference type="GO" id="GO:0008199">
    <property type="term" value="F:ferric iron binding"/>
    <property type="evidence" value="ECO:0007669"/>
    <property type="project" value="InterPro"/>
</dbReference>
<evidence type="ECO:0000256" key="1">
    <source>
        <dbReference type="ARBA" id="ARBA00004371"/>
    </source>
</evidence>
<dbReference type="Gene3D" id="1.20.1260.10">
    <property type="match status" value="2"/>
</dbReference>
<comment type="similarity">
    <text evidence="3 12">Belongs to the ferritin family.</text>
</comment>
<feature type="binding site" evidence="11">
    <location>
        <position position="88"/>
    </location>
    <ligand>
        <name>Fe cation</name>
        <dbReference type="ChEBI" id="CHEBI:24875"/>
        <label>1</label>
    </ligand>
</feature>
<dbReference type="AlphaFoldDB" id="A0A811Y748"/>
<evidence type="ECO:0000259" key="13">
    <source>
        <dbReference type="PROSITE" id="PS50905"/>
    </source>
</evidence>
<dbReference type="InterPro" id="IPR009078">
    <property type="entry name" value="Ferritin-like_SF"/>
</dbReference>
<dbReference type="GO" id="GO:0006826">
    <property type="term" value="P:iron ion transport"/>
    <property type="evidence" value="ECO:0007669"/>
    <property type="project" value="InterPro"/>
</dbReference>
<name>A0A811Y748_NYCPR</name>
<dbReference type="InterPro" id="IPR001519">
    <property type="entry name" value="Ferritin"/>
</dbReference>
<comment type="subunit">
    <text evidence="8">Oligomer of 24 subunits. There are two types of subunits: L (light) chain and H (heavy) chain. The major chain can be light or heavy, depending on the species and tissue type. The functional molecule forms a roughly spherical shell with a diameter of 12 nm and contains a central cavity into which the insoluble mineral iron core is deposited. Interacts with NCOA4; NCOA4 promotes targeting of the iron-binding ferritin complex to autolysosomes following starvation or iron depletion.</text>
</comment>
<keyword evidence="4 12" id="KW-0409">Iron storage</keyword>
<evidence type="ECO:0000256" key="8">
    <source>
        <dbReference type="ARBA" id="ARBA00044959"/>
    </source>
</evidence>
<keyword evidence="15" id="KW-1185">Reference proteome</keyword>
<evidence type="ECO:0000256" key="10">
    <source>
        <dbReference type="ARBA" id="ARBA00047990"/>
    </source>
</evidence>
<dbReference type="CDD" id="cd01056">
    <property type="entry name" value="Euk_Ferritin"/>
    <property type="match status" value="1"/>
</dbReference>
<evidence type="ECO:0000256" key="6">
    <source>
        <dbReference type="ARBA" id="ARBA00023004"/>
    </source>
</evidence>
<keyword evidence="7" id="KW-0458">Lysosome</keyword>
<dbReference type="InterPro" id="IPR009040">
    <property type="entry name" value="Ferritin-like_diiron"/>
</dbReference>
<feature type="binding site" evidence="11">
    <location>
        <position position="29"/>
    </location>
    <ligand>
        <name>Fe cation</name>
        <dbReference type="ChEBI" id="CHEBI:24875"/>
        <label>1</label>
    </ligand>
</feature>
<comment type="function">
    <text evidence="12">Stores iron in a soluble, non-toxic, readily available form. Important for iron homeostasis. Iron is taken up in the ferrous form and deposited as ferric hydroxides after oxidation.</text>
</comment>
<dbReference type="Pfam" id="PF00210">
    <property type="entry name" value="Ferritin"/>
    <property type="match status" value="1"/>
</dbReference>
<dbReference type="SUPFAM" id="SSF47240">
    <property type="entry name" value="Ferritin-like"/>
    <property type="match status" value="1"/>
</dbReference>
<dbReference type="GO" id="GO:0004322">
    <property type="term" value="F:ferroxidase activity"/>
    <property type="evidence" value="ECO:0007669"/>
    <property type="project" value="UniProtKB-EC"/>
</dbReference>
<evidence type="ECO:0000256" key="3">
    <source>
        <dbReference type="ARBA" id="ARBA00007513"/>
    </source>
</evidence>
<comment type="catalytic activity">
    <reaction evidence="10">
        <text>4 Fe(2+) + O2 + 4 H(+) = 4 Fe(3+) + 2 H2O</text>
        <dbReference type="Rhea" id="RHEA:11148"/>
        <dbReference type="ChEBI" id="CHEBI:15377"/>
        <dbReference type="ChEBI" id="CHEBI:15378"/>
        <dbReference type="ChEBI" id="CHEBI:15379"/>
        <dbReference type="ChEBI" id="CHEBI:29033"/>
        <dbReference type="ChEBI" id="CHEBI:29034"/>
        <dbReference type="EC" id="1.16.3.1"/>
    </reaction>
</comment>
<feature type="domain" description="Ferritin-like diiron" evidence="13">
    <location>
        <begin position="1"/>
        <end position="106"/>
    </location>
</feature>
<dbReference type="GO" id="GO:0005776">
    <property type="term" value="C:autophagosome"/>
    <property type="evidence" value="ECO:0007669"/>
    <property type="project" value="UniProtKB-SubCell"/>
</dbReference>
<organism evidence="14 15">
    <name type="scientific">Nyctereutes procyonoides</name>
    <name type="common">Raccoon dog</name>
    <name type="synonym">Canis procyonoides</name>
    <dbReference type="NCBI Taxonomy" id="34880"/>
    <lineage>
        <taxon>Eukaryota</taxon>
        <taxon>Metazoa</taxon>
        <taxon>Chordata</taxon>
        <taxon>Craniata</taxon>
        <taxon>Vertebrata</taxon>
        <taxon>Euteleostomi</taxon>
        <taxon>Mammalia</taxon>
        <taxon>Eutheria</taxon>
        <taxon>Laurasiatheria</taxon>
        <taxon>Carnivora</taxon>
        <taxon>Caniformia</taxon>
        <taxon>Canidae</taxon>
        <taxon>Nyctereutes</taxon>
    </lineage>
</organism>
<gene>
    <name evidence="14" type="ORF">NYPRO_LOCUS4161</name>
</gene>
<reference evidence="14" key="1">
    <citation type="submission" date="2020-12" db="EMBL/GenBank/DDBJ databases">
        <authorList>
            <consortium name="Molecular Ecology Group"/>
        </authorList>
    </citation>
    <scope>NUCLEOTIDE SEQUENCE</scope>
    <source>
        <strain evidence="14">TBG_1078</strain>
    </source>
</reference>
<evidence type="ECO:0000256" key="5">
    <source>
        <dbReference type="ARBA" id="ARBA00022723"/>
    </source>
</evidence>
<evidence type="ECO:0000256" key="4">
    <source>
        <dbReference type="ARBA" id="ARBA00022434"/>
    </source>
</evidence>
<feature type="binding site" evidence="11">
    <location>
        <position position="26"/>
    </location>
    <ligand>
        <name>Fe cation</name>
        <dbReference type="ChEBI" id="CHEBI:24875"/>
        <label>1</label>
    </ligand>
</feature>
<proteinExistence type="inferred from homology"/>
<keyword evidence="5 11" id="KW-0479">Metal-binding</keyword>
<dbReference type="InterPro" id="IPR008331">
    <property type="entry name" value="Ferritin_DPS_dom"/>
</dbReference>
<comment type="caution">
    <text evidence="14">The sequence shown here is derived from an EMBL/GenBank/DDBJ whole genome shotgun (WGS) entry which is preliminary data.</text>
</comment>
<dbReference type="PROSITE" id="PS50905">
    <property type="entry name" value="FERRITIN_LIKE"/>
    <property type="match status" value="1"/>
</dbReference>